<dbReference type="EMBL" id="SSOB01000034">
    <property type="protein sequence ID" value="THF75122.1"/>
    <property type="molecule type" value="Genomic_DNA"/>
</dbReference>
<dbReference type="PANTHER" id="PTHR42939">
    <property type="entry name" value="ABC TRANSPORTER ATP-BINDING PROTEIN ALBC-RELATED"/>
    <property type="match status" value="1"/>
</dbReference>
<comment type="caution">
    <text evidence="5">The sequence shown here is derived from an EMBL/GenBank/DDBJ whole genome shotgun (WGS) entry which is preliminary data.</text>
</comment>
<evidence type="ECO:0000313" key="5">
    <source>
        <dbReference type="EMBL" id="THF75122.1"/>
    </source>
</evidence>
<dbReference type="Proteomes" id="UP000310636">
    <property type="component" value="Unassembled WGS sequence"/>
</dbReference>
<dbReference type="Pfam" id="PF00005">
    <property type="entry name" value="ABC_tran"/>
    <property type="match status" value="1"/>
</dbReference>
<keyword evidence="2" id="KW-0547">Nucleotide-binding</keyword>
<protein>
    <submittedName>
        <fullName evidence="5">ABC transporter ATP-binding protein</fullName>
    </submittedName>
</protein>
<accession>A0A4S4BMK1</accession>
<keyword evidence="6" id="KW-1185">Reference proteome</keyword>
<dbReference type="InterPro" id="IPR027417">
    <property type="entry name" value="P-loop_NTPase"/>
</dbReference>
<feature type="domain" description="ABC transporter" evidence="4">
    <location>
        <begin position="5"/>
        <end position="228"/>
    </location>
</feature>
<dbReference type="RefSeq" id="WP_136372134.1">
    <property type="nucleotide sequence ID" value="NZ_SSOB01000034.1"/>
</dbReference>
<dbReference type="SUPFAM" id="SSF52540">
    <property type="entry name" value="P-loop containing nucleoside triphosphate hydrolases"/>
    <property type="match status" value="1"/>
</dbReference>
<dbReference type="InterPro" id="IPR051782">
    <property type="entry name" value="ABC_Transporter_VariousFunc"/>
</dbReference>
<organism evidence="5 6">
    <name type="scientific">Cohnella fermenti</name>
    <dbReference type="NCBI Taxonomy" id="2565925"/>
    <lineage>
        <taxon>Bacteria</taxon>
        <taxon>Bacillati</taxon>
        <taxon>Bacillota</taxon>
        <taxon>Bacilli</taxon>
        <taxon>Bacillales</taxon>
        <taxon>Paenibacillaceae</taxon>
        <taxon>Cohnella</taxon>
    </lineage>
</organism>
<name>A0A4S4BMK1_9BACL</name>
<evidence type="ECO:0000256" key="1">
    <source>
        <dbReference type="ARBA" id="ARBA00022448"/>
    </source>
</evidence>
<dbReference type="InterPro" id="IPR003439">
    <property type="entry name" value="ABC_transporter-like_ATP-bd"/>
</dbReference>
<dbReference type="PANTHER" id="PTHR42939:SF1">
    <property type="entry name" value="ABC TRANSPORTER ATP-BINDING PROTEIN ALBC-RELATED"/>
    <property type="match status" value="1"/>
</dbReference>
<dbReference type="GO" id="GO:0016887">
    <property type="term" value="F:ATP hydrolysis activity"/>
    <property type="evidence" value="ECO:0007669"/>
    <property type="project" value="InterPro"/>
</dbReference>
<dbReference type="AlphaFoldDB" id="A0A4S4BMK1"/>
<proteinExistence type="predicted"/>
<dbReference type="PROSITE" id="PS50893">
    <property type="entry name" value="ABC_TRANSPORTER_2"/>
    <property type="match status" value="1"/>
</dbReference>
<evidence type="ECO:0000256" key="2">
    <source>
        <dbReference type="ARBA" id="ARBA00022741"/>
    </source>
</evidence>
<keyword evidence="1" id="KW-0813">Transport</keyword>
<evidence type="ECO:0000313" key="6">
    <source>
        <dbReference type="Proteomes" id="UP000310636"/>
    </source>
</evidence>
<dbReference type="InterPro" id="IPR003593">
    <property type="entry name" value="AAA+_ATPase"/>
</dbReference>
<evidence type="ECO:0000256" key="3">
    <source>
        <dbReference type="ARBA" id="ARBA00022840"/>
    </source>
</evidence>
<dbReference type="CDD" id="cd03230">
    <property type="entry name" value="ABC_DR_subfamily_A"/>
    <property type="match status" value="1"/>
</dbReference>
<evidence type="ECO:0000259" key="4">
    <source>
        <dbReference type="PROSITE" id="PS50893"/>
    </source>
</evidence>
<gene>
    <name evidence="5" type="ORF">E6C55_22830</name>
</gene>
<dbReference type="OrthoDB" id="9804819at2"/>
<dbReference type="GO" id="GO:0005524">
    <property type="term" value="F:ATP binding"/>
    <property type="evidence" value="ECO:0007669"/>
    <property type="project" value="UniProtKB-KW"/>
</dbReference>
<sequence>MKAAIKGEGLTKRYGKRKALDNFDIEVPEYAITAILGPNGAGKSTFMRMLTGLVAPDSGSLTVLGERPSWRQNRLVSYLPDRARWYQGQTVESAIEWGTKLLPEFRRDTAWELAGSLGLEADLETEGMSKGQEARLMLTLCLAREVPLLVLDEPFSGIDMISREKIVLALIDAFATRRQTVLICTHEIAETESLFDHAVFVKDGRAALSGGVEELRSRSGSMQDIYRSLYG</sequence>
<reference evidence="5 6" key="1">
    <citation type="submission" date="2019-04" db="EMBL/GenBank/DDBJ databases">
        <title>Cohnella sp. nov. isolated from preserved vegetables.</title>
        <authorList>
            <person name="Lin S.-Y."/>
            <person name="Hung M.-H."/>
            <person name="Young C.-C."/>
        </authorList>
    </citation>
    <scope>NUCLEOTIDE SEQUENCE [LARGE SCALE GENOMIC DNA]</scope>
    <source>
        <strain evidence="5 6">CC-MHH1044</strain>
    </source>
</reference>
<dbReference type="Gene3D" id="3.40.50.300">
    <property type="entry name" value="P-loop containing nucleotide triphosphate hydrolases"/>
    <property type="match status" value="1"/>
</dbReference>
<keyword evidence="3 5" id="KW-0067">ATP-binding</keyword>
<dbReference type="SMART" id="SM00382">
    <property type="entry name" value="AAA"/>
    <property type="match status" value="1"/>
</dbReference>